<dbReference type="InterPro" id="IPR013088">
    <property type="entry name" value="Znf_NHR/GATA"/>
</dbReference>
<dbReference type="PANTHER" id="PTHR39147:SF1">
    <property type="entry name" value="PROTEIN SPT21"/>
    <property type="match status" value="1"/>
</dbReference>
<feature type="compositionally biased region" description="Polar residues" evidence="1">
    <location>
        <begin position="973"/>
        <end position="985"/>
    </location>
</feature>
<feature type="compositionally biased region" description="Polar residues" evidence="1">
    <location>
        <begin position="580"/>
        <end position="596"/>
    </location>
</feature>
<gene>
    <name evidence="3" type="ORF">EV356DRAFT_568075</name>
</gene>
<protein>
    <recommendedName>
        <fullName evidence="2">Ams2/SPT21 N-terminal domain-containing protein</fullName>
    </recommendedName>
</protein>
<proteinExistence type="predicted"/>
<organism evidence="3 4">
    <name type="scientific">Viridothelium virens</name>
    <name type="common">Speckled blister lichen</name>
    <name type="synonym">Trypethelium virens</name>
    <dbReference type="NCBI Taxonomy" id="1048519"/>
    <lineage>
        <taxon>Eukaryota</taxon>
        <taxon>Fungi</taxon>
        <taxon>Dikarya</taxon>
        <taxon>Ascomycota</taxon>
        <taxon>Pezizomycotina</taxon>
        <taxon>Dothideomycetes</taxon>
        <taxon>Dothideomycetes incertae sedis</taxon>
        <taxon>Trypetheliales</taxon>
        <taxon>Trypetheliaceae</taxon>
        <taxon>Viridothelium</taxon>
    </lineage>
</organism>
<feature type="compositionally biased region" description="Polar residues" evidence="1">
    <location>
        <begin position="618"/>
        <end position="637"/>
    </location>
</feature>
<dbReference type="Proteomes" id="UP000800092">
    <property type="component" value="Unassembled WGS sequence"/>
</dbReference>
<dbReference type="InterPro" id="IPR057725">
    <property type="entry name" value="Ams2-SPT21_N"/>
</dbReference>
<feature type="region of interest" description="Disordered" evidence="1">
    <location>
        <begin position="238"/>
        <end position="656"/>
    </location>
</feature>
<evidence type="ECO:0000259" key="2">
    <source>
        <dbReference type="Pfam" id="PF25823"/>
    </source>
</evidence>
<dbReference type="InterPro" id="IPR042403">
    <property type="entry name" value="Spt21/Ams2"/>
</dbReference>
<dbReference type="GO" id="GO:0000183">
    <property type="term" value="P:rDNA heterochromatin formation"/>
    <property type="evidence" value="ECO:0007669"/>
    <property type="project" value="TreeGrafter"/>
</dbReference>
<dbReference type="GO" id="GO:0030466">
    <property type="term" value="P:silent mating-type cassette heterochromatin formation"/>
    <property type="evidence" value="ECO:0007669"/>
    <property type="project" value="TreeGrafter"/>
</dbReference>
<feature type="region of interest" description="Disordered" evidence="1">
    <location>
        <begin position="784"/>
        <end position="847"/>
    </location>
</feature>
<feature type="compositionally biased region" description="Polar residues" evidence="1">
    <location>
        <begin position="561"/>
        <end position="573"/>
    </location>
</feature>
<feature type="compositionally biased region" description="Pro residues" evidence="1">
    <location>
        <begin position="457"/>
        <end position="472"/>
    </location>
</feature>
<dbReference type="OrthoDB" id="3199820at2759"/>
<feature type="region of interest" description="Disordered" evidence="1">
    <location>
        <begin position="1"/>
        <end position="24"/>
    </location>
</feature>
<accession>A0A6A6H665</accession>
<feature type="domain" description="Ams2/SPT21 N-terminal" evidence="2">
    <location>
        <begin position="32"/>
        <end position="170"/>
    </location>
</feature>
<keyword evidence="4" id="KW-1185">Reference proteome</keyword>
<dbReference type="GO" id="GO:0006357">
    <property type="term" value="P:regulation of transcription by RNA polymerase II"/>
    <property type="evidence" value="ECO:0007669"/>
    <property type="project" value="TreeGrafter"/>
</dbReference>
<evidence type="ECO:0000313" key="3">
    <source>
        <dbReference type="EMBL" id="KAF2233427.1"/>
    </source>
</evidence>
<feature type="compositionally biased region" description="Polar residues" evidence="1">
    <location>
        <begin position="811"/>
        <end position="820"/>
    </location>
</feature>
<sequence length="1187" mass="128796">MSSPATFYGPPSSPPAPPTGFDDADEEVMPEGRPMRVKVLYTFDDDNKTNCLARFPHALSIPTVALDNNTQIGIIELRKCIEAIINASPELVAKLGQDYTVYAYDYSEYETPLVGQGMLSWVLASASSTPDAAAHQSSTMITGRVCKNIMGLFSNGVKETLEVKLRLVPVPTCLQSEYLASLQKHRGGSEMAHSSLDSGVWTSDVGQVAAGSAVTSDQPSQGSGGIEDIHHLLTQGYNSHRSRALPRGDDALMSDAGYSTQASRAGSPTPSQQSNAGSRAQARYPPLRPSSRASVSSNRSILPRKENLAYHEQSETQGHDQQDGPARKKARVMKADWKGKSSALGSADSLRVTASTANSIRVHRPVPVRPSGDRTHSLEPPPRVPTPIPESGASTRPLLRTVSTSQLRRASTLSSDGNYTSPYALDEAREQSQPAWAFSPQDENQNSVNTSPSEIPSSPPEFAPPSSPPLPLYTPNLNFVSAPVMHRPSEDHEERPVDEEDSATASKWRRRPKTKRPDKEGFCEVIPGPLELLPQRMPERLHELDRQRRLQQEENAKKAQEANQSAAIGTQKQSQDHTTNETQPIPNRKLSATSLALPTPRPASEIGPSSHPGDPKRTLSSVTDSTEVQTSGASPQPTAAEGMNDRSSSSAAASRQRIANRLAESLARGQTPPYCQHCGEINTPTWRTAFCKFEEGQMPEVTYSGAKGAISALQSLEQDEHGRTKRYMVIKKSINDKVETGFRPFQLCNPCGLWLNKLKGMRPQKVWHKSSTDRRRREFLKKMQQAGCTEPQSDFGPTMASMLDTDRVSPEDTTNLQQNFDEPPSREGPTEKRPDSDAVPFKEEVNVGNTRMDETFAAAALKRAIQSSPARLIGSQQSPIELGDDLTPKPTRRLLFPSPRRGGQIKTLDDTRSSPINHSSNHTKTNSNPSFVVDDAQNDKENCPPPLDAEDDLNNIFQDITFPLAKTPEKTRSPMSTNTFKTPTPASRRKLPLSPSNLLSSATRALRSTPSSARASASKLLQTLLSPSQSREHQQLTPFTAQLNQLLSESLSSPSAHSFQNFEFEALPSLGFTEDDIAHFGHNMGGGGFDADFFSTDALVPPSSPPPAAMVNTFGVYEDPLEDNEVLGIEAAGEQSWDAESLFGKSPGAGLKKLAGADEEVVDGPKALNVVDGAGQDGKSVAPAVEA</sequence>
<feature type="compositionally biased region" description="Basic and acidic residues" evidence="1">
    <location>
        <begin position="823"/>
        <end position="845"/>
    </location>
</feature>
<feature type="region of interest" description="Disordered" evidence="1">
    <location>
        <begin position="870"/>
        <end position="995"/>
    </location>
</feature>
<dbReference type="PANTHER" id="PTHR39147">
    <property type="entry name" value="PROTEIN SPT21"/>
    <property type="match status" value="1"/>
</dbReference>
<dbReference type="GO" id="GO:0008270">
    <property type="term" value="F:zinc ion binding"/>
    <property type="evidence" value="ECO:0007669"/>
    <property type="project" value="InterPro"/>
</dbReference>
<feature type="compositionally biased region" description="Basic and acidic residues" evidence="1">
    <location>
        <begin position="537"/>
        <end position="560"/>
    </location>
</feature>
<dbReference type="AlphaFoldDB" id="A0A6A6H665"/>
<dbReference type="SUPFAM" id="SSF57716">
    <property type="entry name" value="Glucocorticoid receptor-like (DNA-binding domain)"/>
    <property type="match status" value="1"/>
</dbReference>
<dbReference type="Gene3D" id="3.30.50.10">
    <property type="entry name" value="Erythroid Transcription Factor GATA-1, subunit A"/>
    <property type="match status" value="1"/>
</dbReference>
<name>A0A6A6H665_VIRVR</name>
<dbReference type="Pfam" id="PF25823">
    <property type="entry name" value="Ams2-SPT21_N"/>
    <property type="match status" value="1"/>
</dbReference>
<dbReference type="EMBL" id="ML991807">
    <property type="protein sequence ID" value="KAF2233427.1"/>
    <property type="molecule type" value="Genomic_DNA"/>
</dbReference>
<feature type="compositionally biased region" description="Polar residues" evidence="1">
    <location>
        <begin position="870"/>
        <end position="879"/>
    </location>
</feature>
<reference evidence="3" key="1">
    <citation type="journal article" date="2020" name="Stud. Mycol.">
        <title>101 Dothideomycetes genomes: a test case for predicting lifestyles and emergence of pathogens.</title>
        <authorList>
            <person name="Haridas S."/>
            <person name="Albert R."/>
            <person name="Binder M."/>
            <person name="Bloem J."/>
            <person name="Labutti K."/>
            <person name="Salamov A."/>
            <person name="Andreopoulos B."/>
            <person name="Baker S."/>
            <person name="Barry K."/>
            <person name="Bills G."/>
            <person name="Bluhm B."/>
            <person name="Cannon C."/>
            <person name="Castanera R."/>
            <person name="Culley D."/>
            <person name="Daum C."/>
            <person name="Ezra D."/>
            <person name="Gonzalez J."/>
            <person name="Henrissat B."/>
            <person name="Kuo A."/>
            <person name="Liang C."/>
            <person name="Lipzen A."/>
            <person name="Lutzoni F."/>
            <person name="Magnuson J."/>
            <person name="Mondo S."/>
            <person name="Nolan M."/>
            <person name="Ohm R."/>
            <person name="Pangilinan J."/>
            <person name="Park H.-J."/>
            <person name="Ramirez L."/>
            <person name="Alfaro M."/>
            <person name="Sun H."/>
            <person name="Tritt A."/>
            <person name="Yoshinaga Y."/>
            <person name="Zwiers L.-H."/>
            <person name="Turgeon B."/>
            <person name="Goodwin S."/>
            <person name="Spatafora J."/>
            <person name="Crous P."/>
            <person name="Grigoriev I."/>
        </authorList>
    </citation>
    <scope>NUCLEOTIDE SEQUENCE</scope>
    <source>
        <strain evidence="3">Tuck. ex Michener</strain>
    </source>
</reference>
<evidence type="ECO:0000256" key="1">
    <source>
        <dbReference type="SAM" id="MobiDB-lite"/>
    </source>
</evidence>
<feature type="compositionally biased region" description="Polar residues" evidence="1">
    <location>
        <begin position="257"/>
        <end position="278"/>
    </location>
</feature>
<feature type="compositionally biased region" description="Low complexity" evidence="1">
    <location>
        <begin position="289"/>
        <end position="300"/>
    </location>
</feature>
<feature type="compositionally biased region" description="Basic and acidic residues" evidence="1">
    <location>
        <begin position="303"/>
        <end position="326"/>
    </location>
</feature>
<evidence type="ECO:0000313" key="4">
    <source>
        <dbReference type="Proteomes" id="UP000800092"/>
    </source>
</evidence>
<feature type="compositionally biased region" description="Polar residues" evidence="1">
    <location>
        <begin position="441"/>
        <end position="450"/>
    </location>
</feature>
<feature type="compositionally biased region" description="Pro residues" evidence="1">
    <location>
        <begin position="379"/>
        <end position="388"/>
    </location>
</feature>
<feature type="compositionally biased region" description="Low complexity" evidence="1">
    <location>
        <begin position="917"/>
        <end position="930"/>
    </location>
</feature>
<feature type="compositionally biased region" description="Polar residues" evidence="1">
    <location>
        <begin position="401"/>
        <end position="421"/>
    </location>
</feature>